<dbReference type="Proteomes" id="UP001497444">
    <property type="component" value="Chromosome 6"/>
</dbReference>
<accession>A0ABP0X8S7</accession>
<dbReference type="InterPro" id="IPR035897">
    <property type="entry name" value="Toll_tir_struct_dom_sf"/>
</dbReference>
<proteinExistence type="predicted"/>
<dbReference type="InterPro" id="IPR006553">
    <property type="entry name" value="Leu-rich_rpt_Cys-con_subtyp"/>
</dbReference>
<dbReference type="Gene3D" id="3.40.50.10140">
    <property type="entry name" value="Toll/interleukin-1 receptor homology (TIR) domain"/>
    <property type="match status" value="2"/>
</dbReference>
<dbReference type="Pfam" id="PF00931">
    <property type="entry name" value="NB-ARC"/>
    <property type="match status" value="2"/>
</dbReference>
<evidence type="ECO:0000256" key="2">
    <source>
        <dbReference type="ARBA" id="ARBA00022737"/>
    </source>
</evidence>
<dbReference type="Gene3D" id="3.40.50.300">
    <property type="entry name" value="P-loop containing nucleotide triphosphate hydrolases"/>
    <property type="match status" value="2"/>
</dbReference>
<name>A0ABP0X8S7_9BRYO</name>
<dbReference type="PROSITE" id="PS50104">
    <property type="entry name" value="TIR"/>
    <property type="match status" value="2"/>
</dbReference>
<evidence type="ECO:0000256" key="3">
    <source>
        <dbReference type="ARBA" id="ARBA00022821"/>
    </source>
</evidence>
<dbReference type="SUPFAM" id="SSF52540">
    <property type="entry name" value="P-loop containing nucleoside triphosphate hydrolases"/>
    <property type="match status" value="2"/>
</dbReference>
<dbReference type="Pfam" id="PF00560">
    <property type="entry name" value="LRR_1"/>
    <property type="match status" value="1"/>
</dbReference>
<dbReference type="InterPro" id="IPR000157">
    <property type="entry name" value="TIR_dom"/>
</dbReference>
<dbReference type="SUPFAM" id="SSF46785">
    <property type="entry name" value="Winged helix' DNA-binding domain"/>
    <property type="match status" value="1"/>
</dbReference>
<dbReference type="PRINTS" id="PR00364">
    <property type="entry name" value="DISEASERSIST"/>
</dbReference>
<organism evidence="5 6">
    <name type="scientific">Sphagnum jensenii</name>
    <dbReference type="NCBI Taxonomy" id="128206"/>
    <lineage>
        <taxon>Eukaryota</taxon>
        <taxon>Viridiplantae</taxon>
        <taxon>Streptophyta</taxon>
        <taxon>Embryophyta</taxon>
        <taxon>Bryophyta</taxon>
        <taxon>Sphagnophytina</taxon>
        <taxon>Sphagnopsida</taxon>
        <taxon>Sphagnales</taxon>
        <taxon>Sphagnaceae</taxon>
        <taxon>Sphagnum</taxon>
    </lineage>
</organism>
<dbReference type="InterPro" id="IPR036390">
    <property type="entry name" value="WH_DNA-bd_sf"/>
</dbReference>
<dbReference type="PANTHER" id="PTHR11017">
    <property type="entry name" value="LEUCINE-RICH REPEAT-CONTAINING PROTEIN"/>
    <property type="match status" value="1"/>
</dbReference>
<feature type="non-terminal residue" evidence="5">
    <location>
        <position position="1"/>
    </location>
</feature>
<dbReference type="Pfam" id="PF23282">
    <property type="entry name" value="WHD_ROQ1"/>
    <property type="match status" value="2"/>
</dbReference>
<dbReference type="InterPro" id="IPR032675">
    <property type="entry name" value="LRR_dom_sf"/>
</dbReference>
<evidence type="ECO:0000313" key="6">
    <source>
        <dbReference type="Proteomes" id="UP001497444"/>
    </source>
</evidence>
<dbReference type="SMART" id="SM00364">
    <property type="entry name" value="LRR_BAC"/>
    <property type="match status" value="2"/>
</dbReference>
<dbReference type="Pfam" id="PF01582">
    <property type="entry name" value="TIR"/>
    <property type="match status" value="2"/>
</dbReference>
<keyword evidence="2" id="KW-0677">Repeat</keyword>
<feature type="domain" description="TIR" evidence="4">
    <location>
        <begin position="1"/>
        <end position="166"/>
    </location>
</feature>
<dbReference type="InterPro" id="IPR055414">
    <property type="entry name" value="LRR_R13L4/SHOC2-like"/>
</dbReference>
<evidence type="ECO:0000256" key="1">
    <source>
        <dbReference type="ARBA" id="ARBA00022614"/>
    </source>
</evidence>
<dbReference type="InterPro" id="IPR002182">
    <property type="entry name" value="NB-ARC"/>
</dbReference>
<dbReference type="Pfam" id="PF23598">
    <property type="entry name" value="LRR_14"/>
    <property type="match status" value="2"/>
</dbReference>
<dbReference type="SMART" id="SM00369">
    <property type="entry name" value="LRR_TYP"/>
    <property type="match status" value="12"/>
</dbReference>
<dbReference type="InterPro" id="IPR044974">
    <property type="entry name" value="Disease_R_plants"/>
</dbReference>
<gene>
    <name evidence="5" type="ORF">CSSPJE1EN1_LOCUS19839</name>
</gene>
<sequence length="2140" mass="238966">MFNVFLNHRGPDVKKDFVAHLHEALFNAGLHPFTDMESLVKGQHGQTSIYEALGGASVHVAVFSKGYADSTFCLDELCAMLESKKRVIPVFYDVSPDDLKCTNKLQNGAYANAFRKTHKKQPQAQVEKWKKALYDAAELFGFRLADYNGNAARLKKDVVIAVQNALPFSAHLQPVAKYAVGLDQSSRSVIETLNQMGDNVGVLSVVGMGGIGKTTLAWEVFLHFAMNDTRKFEKQSFLKNVRESPVLDLQKQLVRDLLQEDVKSREDFNRWFNLFMGRKVLIVIDDIDEKLQFEQLIPEINKLARGSRVLITSRDRNLVANIMEKAECKYASHEVAALDNPDARQLFNSHAFHSSNVTDGFHDVAQRVADACAGLPLALEVIGSLLFDKRKERDLDCWEQTIKTLHEENNILDKLKISYDGLSTSASQLMFLDIACFFIGKHETMAMQIFESCSYDYNGPAASFSSLIDKSLVKLDGDGRIVMHDLLRDMGREVVKKQSLEDKAPRSHLWDPEMAERVLANGEGTNRVRGLSVAGKGNGAACVAENYTSMKKLHFLLLDACDVKGDFSTWSLELSWLQWRSSPLSALPLKLDLLKLAVLDLTDSKSLTRISPSDSELEELQTLILENCCALEELPQNFGKLSRLKDLNMRGCSTLEALPDSMGQLRELEHLNLSSCGKLGSLPDSIVHLSKLKTIQLNECTQLKSLPMAFGELQSLVEFRAEGSSLSHLPHTFSSLSNLEHLHLYKCSHIQDLPPSMKGFGRLQALVELDLGTCSIEEKGLSSDFGNLSALRTLRLQYNKLATLPETFRDLGALVFLEVHHCPNLIDVQALPWNLEHMDIGDCPNLTDIPFLGKMSLLKCLRLCNCTRLTQLQGLESLPSLVEINVAGCTMLENVSGLNHNRALERCYLSGSKISMKYDNDWLKSLQYLDICDCPKLMHIPSLDNLSLLRSLTLCKCTKLTQIQGLHSLTSVVEVNLTGCTMLQNAPGLNHNNTLEKCYLRMFNVFLNHRGPDVKMNFVAHLHEALLQARLHPFTDMESLVQGQPGQPSIYEALRGASVHVAVFSRGYADSTYCLDELCAMLESKKLLIPVFYDVSPGDLKCTNELQNGAYANAFRETHKNQPQAQVEKWKKALSDAAELNGFRLANYNGHEARLKQDIVIAVQKALPSSAHLQPVAKYAVGLDQSSTSVIETLNQMGDNVGVLSVVGMGGIGKTTLAKEVFNHFAKNDTSKFEKQSFLKNVRESPVLDLQKQLVRDLLQKDVESREDFNKWFNLFMGRKVLIVIDDIDKKPQFEQLIPEINKLARGSRVLITSRDRNLVANIMERAECKYARHEVAALNNSDARQLFNSHAFHSSNVTDGFHDVAQRVADACAGLPLALEVIGSFLFDKRNEHDLDCWEQTIKTLHEEKDILDKLKISYDGLSTSASQLMFLDIACFFIGKHETMAMQIFQSCKYDYKGPAASFRSLVDKSLVKLDGDGRIVMHDLLRDMGREVVKNQSLMDEAPPSHLWDPEIAERVLAHREGTNRVRGLSVAGKGNGAACVAENYTSMKKLHFLLLDACDVKGDFSTWSLELSWLQWRSSPLSALPLKLDLLKLAVLDLTDSKSLTRISPSDSELENFGKLSRLKDLNMRGCSTLEALPDSMGQLRELEHLNLSSCGKLGSLPDSIFPCKELQTLILENCSALEELPQNFGKLSRLKNLNMRGCSTLEALPDSMGQLRELEHLNLSGCGKLGSLPDSIVHLSKLKTIHLNECTQLKSLPMAFGELQSLVEFSAERSSLSHLPHTFSSLSNLEHLHLYKCSHIQDLPPSMSGLGKLKVLHMGQTRVQTLPEDFGKLGSLIELNLQECESLKSLPNNFELLSELRKLVMHHNKNFVKLPEGFGRLQALVELDLGTCSIEEKGLSSDFGNLSALRTLHLQYNKLATLPETFRDLGALVFLEMHHCPNLIDVQALPWNLEHMDIGDCPNLTDIPFLGKMSLLKCLRLCNCTRLTQLQGLESLPSLVEINVAGCTMLENVSGLNHNRALEQCYLKIYHCLKLKDVQALPQSLQYLDICDCPKLMSIPSLDNLSLLRSLTLCKCTKLTQIQGLDSLTSVVEVNLTGCTMLQNAPGLNHNNTLEKCYLSGSKVCMPYDSNWLKV</sequence>
<dbReference type="EMBL" id="OZ020101">
    <property type="protein sequence ID" value="CAK9274361.1"/>
    <property type="molecule type" value="Genomic_DNA"/>
</dbReference>
<dbReference type="SMART" id="SM00255">
    <property type="entry name" value="TIR"/>
    <property type="match status" value="2"/>
</dbReference>
<protein>
    <recommendedName>
        <fullName evidence="4">TIR domain-containing protein</fullName>
    </recommendedName>
</protein>
<dbReference type="InterPro" id="IPR003591">
    <property type="entry name" value="Leu-rich_rpt_typical-subtyp"/>
</dbReference>
<dbReference type="InterPro" id="IPR001611">
    <property type="entry name" value="Leu-rich_rpt"/>
</dbReference>
<dbReference type="InterPro" id="IPR058192">
    <property type="entry name" value="WHD_ROQ1-like"/>
</dbReference>
<dbReference type="SUPFAM" id="SSF52200">
    <property type="entry name" value="Toll/Interleukin receptor TIR domain"/>
    <property type="match status" value="2"/>
</dbReference>
<dbReference type="InterPro" id="IPR042197">
    <property type="entry name" value="Apaf_helical"/>
</dbReference>
<dbReference type="InterPro" id="IPR027417">
    <property type="entry name" value="P-loop_NTPase"/>
</dbReference>
<dbReference type="SUPFAM" id="SSF52047">
    <property type="entry name" value="RNI-like"/>
    <property type="match status" value="2"/>
</dbReference>
<dbReference type="SMART" id="SM00367">
    <property type="entry name" value="LRR_CC"/>
    <property type="match status" value="9"/>
</dbReference>
<evidence type="ECO:0000313" key="5">
    <source>
        <dbReference type="EMBL" id="CAK9274361.1"/>
    </source>
</evidence>
<keyword evidence="6" id="KW-1185">Reference proteome</keyword>
<dbReference type="SUPFAM" id="SSF52058">
    <property type="entry name" value="L domain-like"/>
    <property type="match status" value="2"/>
</dbReference>
<reference evidence="5" key="1">
    <citation type="submission" date="2024-02" db="EMBL/GenBank/DDBJ databases">
        <authorList>
            <consortium name="ELIXIR-Norway"/>
            <consortium name="Elixir Norway"/>
        </authorList>
    </citation>
    <scope>NUCLEOTIDE SEQUENCE</scope>
</reference>
<keyword evidence="1" id="KW-0433">Leucine-rich repeat</keyword>
<dbReference type="PANTHER" id="PTHR11017:SF385">
    <property type="entry name" value="DISEASE RESISTANCE PROTEIN (TIR-NBS-LRR CLASS)-RELATED"/>
    <property type="match status" value="1"/>
</dbReference>
<dbReference type="Gene3D" id="1.10.8.430">
    <property type="entry name" value="Helical domain of apoptotic protease-activating factors"/>
    <property type="match status" value="2"/>
</dbReference>
<evidence type="ECO:0000259" key="4">
    <source>
        <dbReference type="PROSITE" id="PS50104"/>
    </source>
</evidence>
<keyword evidence="3" id="KW-0611">Plant defense</keyword>
<dbReference type="Gene3D" id="3.80.10.10">
    <property type="entry name" value="Ribonuclease Inhibitor"/>
    <property type="match status" value="5"/>
</dbReference>
<feature type="domain" description="TIR" evidence="4">
    <location>
        <begin position="1001"/>
        <end position="1167"/>
    </location>
</feature>